<keyword evidence="2" id="KW-0472">Membrane</keyword>
<feature type="transmembrane region" description="Helical" evidence="2">
    <location>
        <begin position="37"/>
        <end position="57"/>
    </location>
</feature>
<evidence type="ECO:0000256" key="1">
    <source>
        <dbReference type="SAM" id="MobiDB-lite"/>
    </source>
</evidence>
<keyword evidence="4" id="KW-1185">Reference proteome</keyword>
<dbReference type="AlphaFoldDB" id="A0ABD5P8T8"/>
<keyword evidence="2" id="KW-0812">Transmembrane</keyword>
<reference evidence="3 4" key="1">
    <citation type="journal article" date="2019" name="Int. J. Syst. Evol. Microbiol.">
        <title>The Global Catalogue of Microorganisms (GCM) 10K type strain sequencing project: providing services to taxonomists for standard genome sequencing and annotation.</title>
        <authorList>
            <consortium name="The Broad Institute Genomics Platform"/>
            <consortium name="The Broad Institute Genome Sequencing Center for Infectious Disease"/>
            <person name="Wu L."/>
            <person name="Ma J."/>
        </authorList>
    </citation>
    <scope>NUCLEOTIDE SEQUENCE [LARGE SCALE GENOMIC DNA]</scope>
    <source>
        <strain evidence="3 4">CGMCC 1.12553</strain>
    </source>
</reference>
<feature type="transmembrane region" description="Helical" evidence="2">
    <location>
        <begin position="196"/>
        <end position="215"/>
    </location>
</feature>
<sequence length="267" mass="28514">MTAVEFPPALFLAAAVALALVHLFAGRLTVLDRIPRSGWLSFGGGISVAYVFVHLLPEVEAGGEHVAEWLPLAFLEHHVYLVALAGFVAFYGLERMAVRSGGSRGDPDGDTAGGRGGPGDESEGDGVGGAEEAEKSTGVFWIHIASFTVYNFLIGYTLHHRSDAASLALFTVAMGLHFVVNDDSLREHHRHRYHEVGRWLVSVAVVAGTALAFVYPLDDALFATVLAFLAGGIVLNVIKEEIPEERQSRFSAFAVGAAAYTAVLLLV</sequence>
<comment type="caution">
    <text evidence="3">The sequence shown here is derived from an EMBL/GenBank/DDBJ whole genome shotgun (WGS) entry which is preliminary data.</text>
</comment>
<organism evidence="3 4">
    <name type="scientific">Halobium salinum</name>
    <dbReference type="NCBI Taxonomy" id="1364940"/>
    <lineage>
        <taxon>Archaea</taxon>
        <taxon>Methanobacteriati</taxon>
        <taxon>Methanobacteriota</taxon>
        <taxon>Stenosarchaea group</taxon>
        <taxon>Halobacteria</taxon>
        <taxon>Halobacteriales</taxon>
        <taxon>Haloferacaceae</taxon>
        <taxon>Halobium</taxon>
    </lineage>
</organism>
<feature type="transmembrane region" description="Helical" evidence="2">
    <location>
        <begin position="6"/>
        <end position="25"/>
    </location>
</feature>
<name>A0ABD5P8T8_9EURY</name>
<keyword evidence="2" id="KW-1133">Transmembrane helix</keyword>
<protein>
    <recommendedName>
        <fullName evidence="5">ZIP Zinc transporter</fullName>
    </recommendedName>
</protein>
<feature type="transmembrane region" description="Helical" evidence="2">
    <location>
        <begin position="139"/>
        <end position="158"/>
    </location>
</feature>
<feature type="compositionally biased region" description="Gly residues" evidence="1">
    <location>
        <begin position="111"/>
        <end position="129"/>
    </location>
</feature>
<feature type="region of interest" description="Disordered" evidence="1">
    <location>
        <begin position="100"/>
        <end position="130"/>
    </location>
</feature>
<feature type="transmembrane region" description="Helical" evidence="2">
    <location>
        <begin position="221"/>
        <end position="238"/>
    </location>
</feature>
<feature type="transmembrane region" description="Helical" evidence="2">
    <location>
        <begin position="77"/>
        <end position="94"/>
    </location>
</feature>
<accession>A0ABD5P8T8</accession>
<dbReference type="EMBL" id="JBHSDS010000003">
    <property type="protein sequence ID" value="MFC4357123.1"/>
    <property type="molecule type" value="Genomic_DNA"/>
</dbReference>
<feature type="transmembrane region" description="Helical" evidence="2">
    <location>
        <begin position="164"/>
        <end position="184"/>
    </location>
</feature>
<gene>
    <name evidence="3" type="ORF">ACFO0N_04060</name>
</gene>
<proteinExistence type="predicted"/>
<evidence type="ECO:0008006" key="5">
    <source>
        <dbReference type="Google" id="ProtNLM"/>
    </source>
</evidence>
<feature type="transmembrane region" description="Helical" evidence="2">
    <location>
        <begin position="250"/>
        <end position="266"/>
    </location>
</feature>
<evidence type="ECO:0000313" key="3">
    <source>
        <dbReference type="EMBL" id="MFC4357123.1"/>
    </source>
</evidence>
<dbReference type="Proteomes" id="UP001595921">
    <property type="component" value="Unassembled WGS sequence"/>
</dbReference>
<evidence type="ECO:0000313" key="4">
    <source>
        <dbReference type="Proteomes" id="UP001595921"/>
    </source>
</evidence>
<dbReference type="RefSeq" id="WP_267622576.1">
    <property type="nucleotide sequence ID" value="NZ_JAODIW010000006.1"/>
</dbReference>
<evidence type="ECO:0000256" key="2">
    <source>
        <dbReference type="SAM" id="Phobius"/>
    </source>
</evidence>